<dbReference type="InterPro" id="IPR006260">
    <property type="entry name" value="TonB/TolA_C"/>
</dbReference>
<organism evidence="11 12">
    <name type="scientific">Mucilaginibacter paludis DSM 18603</name>
    <dbReference type="NCBI Taxonomy" id="714943"/>
    <lineage>
        <taxon>Bacteria</taxon>
        <taxon>Pseudomonadati</taxon>
        <taxon>Bacteroidota</taxon>
        <taxon>Sphingobacteriia</taxon>
        <taxon>Sphingobacteriales</taxon>
        <taxon>Sphingobacteriaceae</taxon>
        <taxon>Mucilaginibacter</taxon>
    </lineage>
</organism>
<protein>
    <submittedName>
        <fullName evidence="11">TonB family protein</fullName>
    </submittedName>
</protein>
<keyword evidence="9" id="KW-0472">Membrane</keyword>
<dbReference type="HOGENOM" id="CLU_065795_3_1_10"/>
<keyword evidence="3" id="KW-0813">Transport</keyword>
<evidence type="ECO:0000256" key="5">
    <source>
        <dbReference type="ARBA" id="ARBA00022519"/>
    </source>
</evidence>
<evidence type="ECO:0000313" key="11">
    <source>
        <dbReference type="EMBL" id="EHQ31148.1"/>
    </source>
</evidence>
<evidence type="ECO:0000256" key="9">
    <source>
        <dbReference type="ARBA" id="ARBA00023136"/>
    </source>
</evidence>
<comment type="similarity">
    <text evidence="2">Belongs to the TonB family.</text>
</comment>
<dbReference type="PROSITE" id="PS52015">
    <property type="entry name" value="TONB_CTD"/>
    <property type="match status" value="1"/>
</dbReference>
<sequence length="135" mass="15058">MNKYLLILLITTLPYTLRAQRVTVTKIPENKINNKALDVEPKFPGGAKAFYKYISKNIAYDKDAEAKDMQGIVTISMAIEKDGRITDVKVVKGVSDIVDKEVVRVISSSPMWKPGMQHGAPIKVRYTFKIALTAS</sequence>
<evidence type="ECO:0000256" key="8">
    <source>
        <dbReference type="ARBA" id="ARBA00022989"/>
    </source>
</evidence>
<dbReference type="GO" id="GO:0031992">
    <property type="term" value="F:energy transducer activity"/>
    <property type="evidence" value="ECO:0007669"/>
    <property type="project" value="TreeGrafter"/>
</dbReference>
<evidence type="ECO:0000313" key="12">
    <source>
        <dbReference type="Proteomes" id="UP000002774"/>
    </source>
</evidence>
<dbReference type="EMBL" id="CM001403">
    <property type="protein sequence ID" value="EHQ31148.1"/>
    <property type="molecule type" value="Genomic_DNA"/>
</dbReference>
<evidence type="ECO:0000259" key="10">
    <source>
        <dbReference type="PROSITE" id="PS52015"/>
    </source>
</evidence>
<keyword evidence="5" id="KW-0997">Cell inner membrane</keyword>
<proteinExistence type="inferred from homology"/>
<evidence type="ECO:0000256" key="6">
    <source>
        <dbReference type="ARBA" id="ARBA00022692"/>
    </source>
</evidence>
<dbReference type="Proteomes" id="UP000002774">
    <property type="component" value="Chromosome"/>
</dbReference>
<dbReference type="PANTHER" id="PTHR33446">
    <property type="entry name" value="PROTEIN TONB-RELATED"/>
    <property type="match status" value="1"/>
</dbReference>
<keyword evidence="6" id="KW-0812">Transmembrane</keyword>
<name>H1Y9W5_9SPHI</name>
<dbReference type="AlphaFoldDB" id="H1Y9W5"/>
<dbReference type="InterPro" id="IPR051045">
    <property type="entry name" value="TonB-dependent_transducer"/>
</dbReference>
<keyword evidence="4" id="KW-1003">Cell membrane</keyword>
<dbReference type="SUPFAM" id="SSF74653">
    <property type="entry name" value="TolA/TonB C-terminal domain"/>
    <property type="match status" value="1"/>
</dbReference>
<dbReference type="InterPro" id="IPR037682">
    <property type="entry name" value="TonB_C"/>
</dbReference>
<evidence type="ECO:0000256" key="2">
    <source>
        <dbReference type="ARBA" id="ARBA00006555"/>
    </source>
</evidence>
<gene>
    <name evidence="11" type="ORF">Mucpa_7105</name>
</gene>
<dbReference type="GO" id="GO:0098797">
    <property type="term" value="C:plasma membrane protein complex"/>
    <property type="evidence" value="ECO:0007669"/>
    <property type="project" value="TreeGrafter"/>
</dbReference>
<comment type="subcellular location">
    <subcellularLocation>
        <location evidence="1">Cell inner membrane</location>
        <topology evidence="1">Single-pass membrane protein</topology>
        <orientation evidence="1">Periplasmic side</orientation>
    </subcellularLocation>
</comment>
<dbReference type="STRING" id="714943.Mucpa_7105"/>
<feature type="domain" description="TonB C-terminal" evidence="10">
    <location>
        <begin position="45"/>
        <end position="135"/>
    </location>
</feature>
<dbReference type="NCBIfam" id="TIGR01352">
    <property type="entry name" value="tonB_Cterm"/>
    <property type="match status" value="1"/>
</dbReference>
<reference evidence="11" key="1">
    <citation type="submission" date="2011-09" db="EMBL/GenBank/DDBJ databases">
        <title>The permanent draft genome of Mucilaginibacter paludis DSM 18603.</title>
        <authorList>
            <consortium name="US DOE Joint Genome Institute (JGI-PGF)"/>
            <person name="Lucas S."/>
            <person name="Han J."/>
            <person name="Lapidus A."/>
            <person name="Bruce D."/>
            <person name="Goodwin L."/>
            <person name="Pitluck S."/>
            <person name="Peters L."/>
            <person name="Kyrpides N."/>
            <person name="Mavromatis K."/>
            <person name="Ivanova N."/>
            <person name="Mikhailova N."/>
            <person name="Held B."/>
            <person name="Detter J.C."/>
            <person name="Tapia R."/>
            <person name="Han C."/>
            <person name="Land M."/>
            <person name="Hauser L."/>
            <person name="Markowitz V."/>
            <person name="Cheng J.-F."/>
            <person name="Hugenholtz P."/>
            <person name="Woyke T."/>
            <person name="Wu D."/>
            <person name="Tindall B."/>
            <person name="Brambilla E."/>
            <person name="Klenk H.-P."/>
            <person name="Eisen J.A."/>
        </authorList>
    </citation>
    <scope>NUCLEOTIDE SEQUENCE [LARGE SCALE GENOMIC DNA]</scope>
    <source>
        <strain evidence="11">DSM 18603</strain>
    </source>
</reference>
<evidence type="ECO:0000256" key="4">
    <source>
        <dbReference type="ARBA" id="ARBA00022475"/>
    </source>
</evidence>
<keyword evidence="12" id="KW-1185">Reference proteome</keyword>
<evidence type="ECO:0000256" key="7">
    <source>
        <dbReference type="ARBA" id="ARBA00022927"/>
    </source>
</evidence>
<dbReference type="GO" id="GO:0055085">
    <property type="term" value="P:transmembrane transport"/>
    <property type="evidence" value="ECO:0007669"/>
    <property type="project" value="InterPro"/>
</dbReference>
<keyword evidence="8" id="KW-1133">Transmembrane helix</keyword>
<dbReference type="PANTHER" id="PTHR33446:SF2">
    <property type="entry name" value="PROTEIN TONB"/>
    <property type="match status" value="1"/>
</dbReference>
<dbReference type="eggNOG" id="COG0810">
    <property type="taxonomic scope" value="Bacteria"/>
</dbReference>
<dbReference type="GO" id="GO:0015031">
    <property type="term" value="P:protein transport"/>
    <property type="evidence" value="ECO:0007669"/>
    <property type="project" value="UniProtKB-KW"/>
</dbReference>
<dbReference type="Pfam" id="PF03544">
    <property type="entry name" value="TonB_C"/>
    <property type="match status" value="1"/>
</dbReference>
<keyword evidence="7" id="KW-0653">Protein transport</keyword>
<accession>H1Y9W5</accession>
<dbReference type="Gene3D" id="3.30.1150.10">
    <property type="match status" value="1"/>
</dbReference>
<evidence type="ECO:0000256" key="1">
    <source>
        <dbReference type="ARBA" id="ARBA00004383"/>
    </source>
</evidence>
<evidence type="ECO:0000256" key="3">
    <source>
        <dbReference type="ARBA" id="ARBA00022448"/>
    </source>
</evidence>